<keyword evidence="2" id="KW-0805">Transcription regulation</keyword>
<feature type="domain" description="RNA polymerase sigma factor 70 region 4 type 2" evidence="5">
    <location>
        <begin position="102"/>
        <end position="154"/>
    </location>
</feature>
<dbReference type="GO" id="GO:0016987">
    <property type="term" value="F:sigma factor activity"/>
    <property type="evidence" value="ECO:0007669"/>
    <property type="project" value="UniProtKB-KW"/>
</dbReference>
<dbReference type="OrthoDB" id="9797134at2"/>
<keyword evidence="3" id="KW-0731">Sigma factor</keyword>
<dbReference type="CDD" id="cd06171">
    <property type="entry name" value="Sigma70_r4"/>
    <property type="match status" value="1"/>
</dbReference>
<keyword evidence="4" id="KW-0804">Transcription</keyword>
<dbReference type="Proteomes" id="UP000234341">
    <property type="component" value="Unassembled WGS sequence"/>
</dbReference>
<dbReference type="Gene3D" id="1.10.1740.10">
    <property type="match status" value="1"/>
</dbReference>
<dbReference type="NCBIfam" id="TIGR02937">
    <property type="entry name" value="sigma70-ECF"/>
    <property type="match status" value="1"/>
</dbReference>
<dbReference type="Gene3D" id="1.10.10.10">
    <property type="entry name" value="Winged helix-like DNA-binding domain superfamily/Winged helix DNA-binding domain"/>
    <property type="match status" value="1"/>
</dbReference>
<name>A0A2N5C5S3_9BURK</name>
<evidence type="ECO:0000256" key="3">
    <source>
        <dbReference type="ARBA" id="ARBA00023082"/>
    </source>
</evidence>
<evidence type="ECO:0000259" key="6">
    <source>
        <dbReference type="Pfam" id="PF22029"/>
    </source>
</evidence>
<dbReference type="InterPro" id="IPR039425">
    <property type="entry name" value="RNA_pol_sigma-70-like"/>
</dbReference>
<evidence type="ECO:0000256" key="4">
    <source>
        <dbReference type="ARBA" id="ARBA00023163"/>
    </source>
</evidence>
<dbReference type="GO" id="GO:0003677">
    <property type="term" value="F:DNA binding"/>
    <property type="evidence" value="ECO:0007669"/>
    <property type="project" value="InterPro"/>
</dbReference>
<gene>
    <name evidence="7" type="ORF">CYJ10_27275</name>
</gene>
<accession>A0A2N5C5S3</accession>
<dbReference type="InterPro" id="IPR014284">
    <property type="entry name" value="RNA_pol_sigma-70_dom"/>
</dbReference>
<evidence type="ECO:0000313" key="8">
    <source>
        <dbReference type="Proteomes" id="UP000234341"/>
    </source>
</evidence>
<dbReference type="InterPro" id="IPR053866">
    <property type="entry name" value="PhyR_sigma2"/>
</dbReference>
<comment type="similarity">
    <text evidence="1">Belongs to the sigma-70 factor family. ECF subfamily.</text>
</comment>
<feature type="domain" description="PhyR sigma2" evidence="6">
    <location>
        <begin position="8"/>
        <end position="62"/>
    </location>
</feature>
<dbReference type="PANTHER" id="PTHR43133:SF25">
    <property type="entry name" value="RNA POLYMERASE SIGMA FACTOR RFAY-RELATED"/>
    <property type="match status" value="1"/>
</dbReference>
<reference evidence="7 8" key="1">
    <citation type="submission" date="2017-12" db="EMBL/GenBank/DDBJ databases">
        <title>Genome sequence of the active heterotrophic nitrifier-denitrifier, Cupriavidus pauculus UM1.</title>
        <authorList>
            <person name="Putonti C."/>
            <person name="Castignetti D."/>
        </authorList>
    </citation>
    <scope>NUCLEOTIDE SEQUENCE [LARGE SCALE GENOMIC DNA]</scope>
    <source>
        <strain evidence="7 8">UM1</strain>
    </source>
</reference>
<evidence type="ECO:0000256" key="2">
    <source>
        <dbReference type="ARBA" id="ARBA00023015"/>
    </source>
</evidence>
<dbReference type="AlphaFoldDB" id="A0A2N5C5S3"/>
<dbReference type="GO" id="GO:0006352">
    <property type="term" value="P:DNA-templated transcription initiation"/>
    <property type="evidence" value="ECO:0007669"/>
    <property type="project" value="InterPro"/>
</dbReference>
<proteinExistence type="inferred from homology"/>
<protein>
    <submittedName>
        <fullName evidence="7">RNA polymerase subunit sigma</fullName>
    </submittedName>
</protein>
<dbReference type="SUPFAM" id="SSF88659">
    <property type="entry name" value="Sigma3 and sigma4 domains of RNA polymerase sigma factors"/>
    <property type="match status" value="1"/>
</dbReference>
<dbReference type="Pfam" id="PF22029">
    <property type="entry name" value="PhyR_sigma2"/>
    <property type="match status" value="1"/>
</dbReference>
<sequence>MNEMLQQVEPMIPALRRYARALMKERGAAADLVQDCLERVITHWDDRRLSADTRSWVFAILHNLVMSAFRKNTSAGNRQVAIEDVAESLSTCATQEDGLIYQDLIDAVDTISPEQRSVLLLISLEDMSYAEVAKTLDIPIGTVMSRLSRARDRLIRLVRGTRQDAGPIAALRHCGG</sequence>
<evidence type="ECO:0000256" key="1">
    <source>
        <dbReference type="ARBA" id="ARBA00010641"/>
    </source>
</evidence>
<dbReference type="SUPFAM" id="SSF88946">
    <property type="entry name" value="Sigma2 domain of RNA polymerase sigma factors"/>
    <property type="match status" value="1"/>
</dbReference>
<dbReference type="Pfam" id="PF08281">
    <property type="entry name" value="Sigma70_r4_2"/>
    <property type="match status" value="1"/>
</dbReference>
<dbReference type="InterPro" id="IPR013325">
    <property type="entry name" value="RNA_pol_sigma_r2"/>
</dbReference>
<comment type="caution">
    <text evidence="7">The sequence shown here is derived from an EMBL/GenBank/DDBJ whole genome shotgun (WGS) entry which is preliminary data.</text>
</comment>
<dbReference type="InterPro" id="IPR013249">
    <property type="entry name" value="RNA_pol_sigma70_r4_t2"/>
</dbReference>
<dbReference type="InterPro" id="IPR013324">
    <property type="entry name" value="RNA_pol_sigma_r3/r4-like"/>
</dbReference>
<dbReference type="InterPro" id="IPR036388">
    <property type="entry name" value="WH-like_DNA-bd_sf"/>
</dbReference>
<dbReference type="EMBL" id="PJRP01000017">
    <property type="protein sequence ID" value="PLP97530.1"/>
    <property type="molecule type" value="Genomic_DNA"/>
</dbReference>
<organism evidence="7 8">
    <name type="scientific">Cupriavidus pauculus</name>
    <dbReference type="NCBI Taxonomy" id="82633"/>
    <lineage>
        <taxon>Bacteria</taxon>
        <taxon>Pseudomonadati</taxon>
        <taxon>Pseudomonadota</taxon>
        <taxon>Betaproteobacteria</taxon>
        <taxon>Burkholderiales</taxon>
        <taxon>Burkholderiaceae</taxon>
        <taxon>Cupriavidus</taxon>
    </lineage>
</organism>
<evidence type="ECO:0000259" key="5">
    <source>
        <dbReference type="Pfam" id="PF08281"/>
    </source>
</evidence>
<evidence type="ECO:0000313" key="7">
    <source>
        <dbReference type="EMBL" id="PLP97530.1"/>
    </source>
</evidence>
<dbReference type="PANTHER" id="PTHR43133">
    <property type="entry name" value="RNA POLYMERASE ECF-TYPE SIGMA FACTO"/>
    <property type="match status" value="1"/>
</dbReference>